<dbReference type="Pfam" id="PF24626">
    <property type="entry name" value="SH3_Tf2-1"/>
    <property type="match status" value="1"/>
</dbReference>
<accession>A0A1U7WMU0</accession>
<dbReference type="Proteomes" id="UP000189701">
    <property type="component" value="Unplaced"/>
</dbReference>
<organism evidence="2 3">
    <name type="scientific">Nicotiana sylvestris</name>
    <name type="common">Wood tobacco</name>
    <name type="synonym">South American tobacco</name>
    <dbReference type="NCBI Taxonomy" id="4096"/>
    <lineage>
        <taxon>Eukaryota</taxon>
        <taxon>Viridiplantae</taxon>
        <taxon>Streptophyta</taxon>
        <taxon>Embryophyta</taxon>
        <taxon>Tracheophyta</taxon>
        <taxon>Spermatophyta</taxon>
        <taxon>Magnoliopsida</taxon>
        <taxon>eudicotyledons</taxon>
        <taxon>Gunneridae</taxon>
        <taxon>Pentapetalae</taxon>
        <taxon>asterids</taxon>
        <taxon>lamiids</taxon>
        <taxon>Solanales</taxon>
        <taxon>Solanaceae</taxon>
        <taxon>Nicotianoideae</taxon>
        <taxon>Nicotianeae</taxon>
        <taxon>Nicotiana</taxon>
    </lineage>
</organism>
<dbReference type="InterPro" id="IPR056924">
    <property type="entry name" value="SH3_Tf2-1"/>
</dbReference>
<proteinExistence type="predicted"/>
<keyword evidence="2" id="KW-1185">Reference proteome</keyword>
<dbReference type="eggNOG" id="KOG0017">
    <property type="taxonomic scope" value="Eukaryota"/>
</dbReference>
<evidence type="ECO:0000259" key="1">
    <source>
        <dbReference type="Pfam" id="PF24626"/>
    </source>
</evidence>
<reference evidence="3" key="2">
    <citation type="submission" date="2025-08" db="UniProtKB">
        <authorList>
            <consortium name="RefSeq"/>
        </authorList>
    </citation>
    <scope>IDENTIFICATION</scope>
    <source>
        <tissue evidence="3">Leaf</tissue>
    </source>
</reference>
<evidence type="ECO:0000313" key="3">
    <source>
        <dbReference type="RefSeq" id="XP_009778606.1"/>
    </source>
</evidence>
<feature type="domain" description="Tf2-1-like SH3-like" evidence="1">
    <location>
        <begin position="38"/>
        <end position="94"/>
    </location>
</feature>
<name>A0A1U7WMU0_NICSY</name>
<reference evidence="2" key="1">
    <citation type="journal article" date="2013" name="Genome Biol.">
        <title>Reference genomes and transcriptomes of Nicotiana sylvestris and Nicotiana tomentosiformis.</title>
        <authorList>
            <person name="Sierro N."/>
            <person name="Battey J.N."/>
            <person name="Ouadi S."/>
            <person name="Bovet L."/>
            <person name="Goepfert S."/>
            <person name="Bakaher N."/>
            <person name="Peitsch M.C."/>
            <person name="Ivanov N.V."/>
        </authorList>
    </citation>
    <scope>NUCLEOTIDE SEQUENCE [LARGE SCALE GENOMIC DNA]</scope>
</reference>
<dbReference type="RefSeq" id="XP_009778606.1">
    <property type="nucleotide sequence ID" value="XM_009780304.1"/>
</dbReference>
<dbReference type="PANTHER" id="PTHR46148">
    <property type="entry name" value="CHROMO DOMAIN-CONTAINING PROTEIN"/>
    <property type="match status" value="1"/>
</dbReference>
<protein>
    <submittedName>
        <fullName evidence="3">Uncharacterized protein LOC104227924</fullName>
    </submittedName>
</protein>
<sequence>MAPYEALYGRRCRSSIGWFEPGEARLLDTDLVCDAMEKVKGMMWFRKKGKLSLGFISLYKKLDRVEEVVYRLTLPPSLVGLHLVFYVSMLRKYHKDRSHVLDFSTVQLDENLTFEDDSVVILNRQAHKLRSKSFPSVKMQWRGQPNEEAMWEFESDIWSIYPPPFTTPDTFLYPFEDKHFY</sequence>
<dbReference type="PANTHER" id="PTHR46148:SF60">
    <property type="entry name" value="CHROMO DOMAIN-CONTAINING PROTEIN"/>
    <property type="match status" value="1"/>
</dbReference>
<dbReference type="AlphaFoldDB" id="A0A1U7WMU0"/>
<gene>
    <name evidence="3" type="primary">LOC104227924</name>
</gene>
<evidence type="ECO:0000313" key="2">
    <source>
        <dbReference type="Proteomes" id="UP000189701"/>
    </source>
</evidence>